<dbReference type="AlphaFoldDB" id="A0A1I0GIP0"/>
<evidence type="ECO:0000313" key="2">
    <source>
        <dbReference type="EMBL" id="SET70783.1"/>
    </source>
</evidence>
<dbReference type="STRING" id="349064.SAMN05660429_02451"/>
<dbReference type="GO" id="GO:0008757">
    <property type="term" value="F:S-adenosylmethionine-dependent methyltransferase activity"/>
    <property type="evidence" value="ECO:0007669"/>
    <property type="project" value="InterPro"/>
</dbReference>
<dbReference type="CDD" id="cd02440">
    <property type="entry name" value="AdoMet_MTases"/>
    <property type="match status" value="1"/>
</dbReference>
<dbReference type="PANTHER" id="PTHR43591">
    <property type="entry name" value="METHYLTRANSFERASE"/>
    <property type="match status" value="1"/>
</dbReference>
<keyword evidence="2" id="KW-0808">Transferase</keyword>
<sequence length="258" mass="29675">MTRGYQYNFSDNGTEMFNTEGRRRKAETMVRVSSDVQGPSLKSLSVLNIGGSSGIIDDYLSQFFSEVTCIDIDHKAITFAKENFEREGLHFIEGDALNTGFPSDKFDTIICSQVYEHVADANQLVKEMYRILKPGGKIYFAAGNRIMFNEPHYNLPLLSVLPRFFSHLYLRAFGKGKYYYEKHLTYWGLKKLVKEFELIDYTKKILAQPSKFGAEYMIKPGTIKYKVANFVAKYFFWLVPGYVWVLKKPDNLDTSSNG</sequence>
<dbReference type="EMBL" id="FOHK01000012">
    <property type="protein sequence ID" value="SET70783.1"/>
    <property type="molecule type" value="Genomic_DNA"/>
</dbReference>
<evidence type="ECO:0000259" key="1">
    <source>
        <dbReference type="Pfam" id="PF08241"/>
    </source>
</evidence>
<gene>
    <name evidence="2" type="ORF">SAMN05660429_02451</name>
</gene>
<dbReference type="GO" id="GO:0032259">
    <property type="term" value="P:methylation"/>
    <property type="evidence" value="ECO:0007669"/>
    <property type="project" value="UniProtKB-KW"/>
</dbReference>
<name>A0A1I0GIP0_THASX</name>
<proteinExistence type="predicted"/>
<reference evidence="2 3" key="1">
    <citation type="submission" date="2016-10" db="EMBL/GenBank/DDBJ databases">
        <authorList>
            <person name="de Groot N.N."/>
        </authorList>
    </citation>
    <scope>NUCLEOTIDE SEQUENCE [LARGE SCALE GENOMIC DNA]</scope>
    <source>
        <strain evidence="2 3">DSM 19706</strain>
    </source>
</reference>
<dbReference type="Proteomes" id="UP000199308">
    <property type="component" value="Unassembled WGS sequence"/>
</dbReference>
<dbReference type="Gene3D" id="3.40.50.150">
    <property type="entry name" value="Vaccinia Virus protein VP39"/>
    <property type="match status" value="1"/>
</dbReference>
<dbReference type="SUPFAM" id="SSF53335">
    <property type="entry name" value="S-adenosyl-L-methionine-dependent methyltransferases"/>
    <property type="match status" value="1"/>
</dbReference>
<feature type="domain" description="Methyltransferase type 11" evidence="1">
    <location>
        <begin position="47"/>
        <end position="140"/>
    </location>
</feature>
<keyword evidence="2" id="KW-0489">Methyltransferase</keyword>
<dbReference type="Pfam" id="PF08241">
    <property type="entry name" value="Methyltransf_11"/>
    <property type="match status" value="1"/>
</dbReference>
<dbReference type="InterPro" id="IPR029063">
    <property type="entry name" value="SAM-dependent_MTases_sf"/>
</dbReference>
<protein>
    <submittedName>
        <fullName evidence="2">Methyltransferase domain-containing protein</fullName>
    </submittedName>
</protein>
<evidence type="ECO:0000313" key="3">
    <source>
        <dbReference type="Proteomes" id="UP000199308"/>
    </source>
</evidence>
<accession>A0A1I0GIP0</accession>
<keyword evidence="3" id="KW-1185">Reference proteome</keyword>
<dbReference type="InterPro" id="IPR013216">
    <property type="entry name" value="Methyltransf_11"/>
</dbReference>
<organism evidence="2 3">
    <name type="scientific">Thalassotalea agarivorans</name>
    <name type="common">Thalassomonas agarivorans</name>
    <dbReference type="NCBI Taxonomy" id="349064"/>
    <lineage>
        <taxon>Bacteria</taxon>
        <taxon>Pseudomonadati</taxon>
        <taxon>Pseudomonadota</taxon>
        <taxon>Gammaproteobacteria</taxon>
        <taxon>Alteromonadales</taxon>
        <taxon>Colwelliaceae</taxon>
        <taxon>Thalassotalea</taxon>
    </lineage>
</organism>